<evidence type="ECO:0000313" key="1">
    <source>
        <dbReference type="EMBL" id="KAF5920132.1"/>
    </source>
</evidence>
<comment type="caution">
    <text evidence="1">The sequence shown here is derived from an EMBL/GenBank/DDBJ whole genome shotgun (WGS) entry which is preliminary data.</text>
</comment>
<gene>
    <name evidence="1" type="ORF">HPG69_006402</name>
</gene>
<dbReference type="EMBL" id="JACDTQ010002158">
    <property type="protein sequence ID" value="KAF5920132.1"/>
    <property type="molecule type" value="Genomic_DNA"/>
</dbReference>
<reference evidence="1 2" key="1">
    <citation type="journal article" date="2020" name="Mol. Biol. Evol.">
        <title>Interspecific Gene Flow and the Evolution of Specialization in Black and White Rhinoceros.</title>
        <authorList>
            <person name="Moodley Y."/>
            <person name="Westbury M.V."/>
            <person name="Russo I.M."/>
            <person name="Gopalakrishnan S."/>
            <person name="Rakotoarivelo A."/>
            <person name="Olsen R.A."/>
            <person name="Prost S."/>
            <person name="Tunstall T."/>
            <person name="Ryder O.A."/>
            <person name="Dalen L."/>
            <person name="Bruford M.W."/>
        </authorList>
    </citation>
    <scope>NUCLEOTIDE SEQUENCE [LARGE SCALE GENOMIC DNA]</scope>
    <source>
        <strain evidence="1">SBR-YM</strain>
        <tissue evidence="1">Skin</tissue>
    </source>
</reference>
<name>A0A7J7EWD5_DICBM</name>
<keyword evidence="2" id="KW-1185">Reference proteome</keyword>
<evidence type="ECO:0000313" key="2">
    <source>
        <dbReference type="Proteomes" id="UP000551758"/>
    </source>
</evidence>
<dbReference type="Proteomes" id="UP000551758">
    <property type="component" value="Unassembled WGS sequence"/>
</dbReference>
<sequence length="81" mass="8382">MGSVVLSFILDEKTLTVPVSNALGVCSTGVKSCGAHGSGDQDSGVHIPLKGIRGGSVLFHVMKEPGTELEEISWGFGPDLK</sequence>
<accession>A0A7J7EWD5</accession>
<proteinExistence type="predicted"/>
<organism evidence="1 2">
    <name type="scientific">Diceros bicornis minor</name>
    <name type="common">South-central black rhinoceros</name>
    <dbReference type="NCBI Taxonomy" id="77932"/>
    <lineage>
        <taxon>Eukaryota</taxon>
        <taxon>Metazoa</taxon>
        <taxon>Chordata</taxon>
        <taxon>Craniata</taxon>
        <taxon>Vertebrata</taxon>
        <taxon>Euteleostomi</taxon>
        <taxon>Mammalia</taxon>
        <taxon>Eutheria</taxon>
        <taxon>Laurasiatheria</taxon>
        <taxon>Perissodactyla</taxon>
        <taxon>Rhinocerotidae</taxon>
        <taxon>Diceros</taxon>
    </lineage>
</organism>
<protein>
    <submittedName>
        <fullName evidence="1">Uncharacterized protein</fullName>
    </submittedName>
</protein>
<dbReference type="AlphaFoldDB" id="A0A7J7EWD5"/>